<evidence type="ECO:0000313" key="2">
    <source>
        <dbReference type="EMBL" id="QEN09617.1"/>
    </source>
</evidence>
<proteinExistence type="predicted"/>
<feature type="transmembrane region" description="Helical" evidence="1">
    <location>
        <begin position="60"/>
        <end position="79"/>
    </location>
</feature>
<accession>A0A5C1QQ33</accession>
<keyword evidence="1" id="KW-0472">Membrane</keyword>
<reference evidence="2 3" key="1">
    <citation type="submission" date="2019-02" db="EMBL/GenBank/DDBJ databases">
        <title>Complete Genome Sequence and Methylome Analysis of free living Spirochaetas.</title>
        <authorList>
            <person name="Fomenkov A."/>
            <person name="Dubinina G."/>
            <person name="Leshcheva N."/>
            <person name="Mikheeva N."/>
            <person name="Grabovich M."/>
            <person name="Vincze T."/>
            <person name="Roberts R.J."/>
        </authorList>
    </citation>
    <scope>NUCLEOTIDE SEQUENCE [LARGE SCALE GENOMIC DNA]</scope>
    <source>
        <strain evidence="2 3">K2</strain>
    </source>
</reference>
<feature type="transmembrane region" description="Helical" evidence="1">
    <location>
        <begin position="6"/>
        <end position="23"/>
    </location>
</feature>
<feature type="transmembrane region" description="Helical" evidence="1">
    <location>
        <begin position="35"/>
        <end position="54"/>
    </location>
</feature>
<sequence length="108" mass="12004">MNGQESSITIASAVYIFFVSSINNNFISSGNIFNILRSPSFVLIFITGMALILITADLDLSVGFSVVVLALVWWSFSLFSNSFRSPRRCTRALESITIRPFMNPMSKP</sequence>
<keyword evidence="3" id="KW-1185">Reference proteome</keyword>
<dbReference type="KEGG" id="ock:EXM22_17105"/>
<protein>
    <submittedName>
        <fullName evidence="2">Uncharacterized protein</fullName>
    </submittedName>
</protein>
<dbReference type="EMBL" id="CP036150">
    <property type="protein sequence ID" value="QEN09617.1"/>
    <property type="molecule type" value="Genomic_DNA"/>
</dbReference>
<dbReference type="AlphaFoldDB" id="A0A5C1QQ33"/>
<dbReference type="RefSeq" id="WP_149487691.1">
    <property type="nucleotide sequence ID" value="NZ_CP036150.1"/>
</dbReference>
<keyword evidence="1" id="KW-0812">Transmembrane</keyword>
<evidence type="ECO:0000256" key="1">
    <source>
        <dbReference type="SAM" id="Phobius"/>
    </source>
</evidence>
<name>A0A5C1QQ33_9SPIO</name>
<dbReference type="Proteomes" id="UP000324209">
    <property type="component" value="Chromosome"/>
</dbReference>
<evidence type="ECO:0000313" key="3">
    <source>
        <dbReference type="Proteomes" id="UP000324209"/>
    </source>
</evidence>
<keyword evidence="1" id="KW-1133">Transmembrane helix</keyword>
<gene>
    <name evidence="2" type="ORF">EXM22_17105</name>
</gene>
<organism evidence="2 3">
    <name type="scientific">Oceanispirochaeta crateris</name>
    <dbReference type="NCBI Taxonomy" id="2518645"/>
    <lineage>
        <taxon>Bacteria</taxon>
        <taxon>Pseudomonadati</taxon>
        <taxon>Spirochaetota</taxon>
        <taxon>Spirochaetia</taxon>
        <taxon>Spirochaetales</taxon>
        <taxon>Spirochaetaceae</taxon>
        <taxon>Oceanispirochaeta</taxon>
    </lineage>
</organism>